<dbReference type="PANTHER" id="PTHR43176:SF3">
    <property type="entry name" value="3-HYDROXYISOBUTYRYL-COA HYDROLASE, MITOCHONDRIAL"/>
    <property type="match status" value="1"/>
</dbReference>
<feature type="domain" description="Enoyl-CoA hydratase/isomerase" evidence="5">
    <location>
        <begin position="19"/>
        <end position="352"/>
    </location>
</feature>
<dbReference type="NCBIfam" id="NF004127">
    <property type="entry name" value="PRK05617.1"/>
    <property type="match status" value="1"/>
</dbReference>
<comment type="similarity">
    <text evidence="4">Belongs to the enoyl-CoA hydratase/isomerase family.</text>
</comment>
<dbReference type="Pfam" id="PF16113">
    <property type="entry name" value="ECH_2"/>
    <property type="match status" value="1"/>
</dbReference>
<dbReference type="AlphaFoldDB" id="A0A0D6R3D8"/>
<name>A0A0D6R3D8_ARACU</name>
<dbReference type="InterPro" id="IPR032259">
    <property type="entry name" value="HIBYL-CoA-H"/>
</dbReference>
<evidence type="ECO:0000256" key="4">
    <source>
        <dbReference type="RuleBase" id="RU369070"/>
    </source>
</evidence>
<keyword evidence="3 4" id="KW-0378">Hydrolase</keyword>
<sequence length="381" mass="42633">MASTAAEEQILTAQSLHSRTIILNRPRQLNALSHLMNSRLQELYLKWENDNSVSVIVIKGTGRAFCSGGDVANVHNLGNSGQYSPAIRYFWDEYIMNYTLGTLKKPQVALLNGIVMGGGAGISIHGMFRVATEKTLFAMPETALGLHPDVGASYFLSRLPGFLGEYVGLTGVRLDGVELVSCGLATHFVHSKRLHLLEEALTKVETTDPNIVSLVIDGFFNEVSVKQDSALHRLDIVDKCFSKETVEDILSALELETNYVADAWLKLAIQSLKKASPVSLKITLRSIREGRRQCLHECLMREYRMTCHVVLRKICSDLYEGCRAILVDKDRNPKWNPEKLEHVTQDMVDHYFSPIGDGFKDLQLPVYERESATQSHLQSKL</sequence>
<dbReference type="PANTHER" id="PTHR43176">
    <property type="entry name" value="3-HYDROXYISOBUTYRYL-COA HYDROLASE-RELATED"/>
    <property type="match status" value="1"/>
</dbReference>
<comment type="pathway">
    <text evidence="4">Amino-acid degradation; L-valine degradation.</text>
</comment>
<evidence type="ECO:0000256" key="3">
    <source>
        <dbReference type="ARBA" id="ARBA00022801"/>
    </source>
</evidence>
<dbReference type="SUPFAM" id="SSF52096">
    <property type="entry name" value="ClpP/crotonase"/>
    <property type="match status" value="1"/>
</dbReference>
<evidence type="ECO:0000313" key="6">
    <source>
        <dbReference type="EMBL" id="JAG98347.1"/>
    </source>
</evidence>
<reference evidence="6" key="1">
    <citation type="submission" date="2015-03" db="EMBL/GenBank/DDBJ databases">
        <title>A transcriptome of Araucaria cunninghamii, an australian fine timber species.</title>
        <authorList>
            <person name="Jing Yi C.J.Y."/>
            <person name="Yin San L.Y.S."/>
            <person name="Abdul Karim S.S."/>
            <person name="Wan Azmi N.N."/>
            <person name="Hercus R.R."/>
            <person name="Croft L.L."/>
        </authorList>
    </citation>
    <scope>NUCLEOTIDE SEQUENCE</scope>
    <source>
        <strain evidence="6">MI0301</strain>
        <tissue evidence="6">Leaf</tissue>
    </source>
</reference>
<dbReference type="EMBL" id="GCKF01026254">
    <property type="protein sequence ID" value="JAG98347.1"/>
    <property type="molecule type" value="Transcribed_RNA"/>
</dbReference>
<dbReference type="InterPro" id="IPR045004">
    <property type="entry name" value="ECH_dom"/>
</dbReference>
<dbReference type="GO" id="GO:0006574">
    <property type="term" value="P:L-valine catabolic process"/>
    <property type="evidence" value="ECO:0007669"/>
    <property type="project" value="UniProtKB-UniRule"/>
</dbReference>
<dbReference type="FunFam" id="3.90.226.10:FF:000027">
    <property type="entry name" value="Probable 3-hydroxyisobutyryl-CoA hydrolase 2"/>
    <property type="match status" value="1"/>
</dbReference>
<proteinExistence type="inferred from homology"/>
<dbReference type="InterPro" id="IPR029045">
    <property type="entry name" value="ClpP/crotonase-like_dom_sf"/>
</dbReference>
<dbReference type="CDD" id="cd06558">
    <property type="entry name" value="crotonase-like"/>
    <property type="match status" value="1"/>
</dbReference>
<comment type="function">
    <text evidence="4">Hydrolyzes 3-hydroxyisobutyryl-CoA (HIBYL-CoA), a saline catabolite. Has high activity toward isobutyryl-CoA. Could be an isobutyryl-CoA dehydrogenase that functions in valine catabolism.</text>
</comment>
<evidence type="ECO:0000256" key="1">
    <source>
        <dbReference type="ARBA" id="ARBA00001709"/>
    </source>
</evidence>
<dbReference type="GO" id="GO:0003860">
    <property type="term" value="F:3-hydroxyisobutyryl-CoA hydrolase activity"/>
    <property type="evidence" value="ECO:0007669"/>
    <property type="project" value="UniProtKB-UniRule"/>
</dbReference>
<accession>A0A0D6R3D8</accession>
<dbReference type="EC" id="3.1.2.4" evidence="2 4"/>
<dbReference type="Gene3D" id="3.90.226.10">
    <property type="entry name" value="2-enoyl-CoA Hydratase, Chain A, domain 1"/>
    <property type="match status" value="1"/>
</dbReference>
<evidence type="ECO:0000259" key="5">
    <source>
        <dbReference type="Pfam" id="PF16113"/>
    </source>
</evidence>
<organism evidence="6">
    <name type="scientific">Araucaria cunninghamii</name>
    <name type="common">Hoop pine</name>
    <name type="synonym">Moreton Bay pine</name>
    <dbReference type="NCBI Taxonomy" id="56994"/>
    <lineage>
        <taxon>Eukaryota</taxon>
        <taxon>Viridiplantae</taxon>
        <taxon>Streptophyta</taxon>
        <taxon>Embryophyta</taxon>
        <taxon>Tracheophyta</taxon>
        <taxon>Spermatophyta</taxon>
        <taxon>Pinopsida</taxon>
        <taxon>Pinidae</taxon>
        <taxon>Conifers II</taxon>
        <taxon>Araucariales</taxon>
        <taxon>Araucariaceae</taxon>
        <taxon>Araucaria</taxon>
    </lineage>
</organism>
<comment type="catalytic activity">
    <reaction evidence="1 4">
        <text>3-hydroxy-2-methylpropanoyl-CoA + H2O = 3-hydroxy-2-methylpropanoate + CoA + H(+)</text>
        <dbReference type="Rhea" id="RHEA:20888"/>
        <dbReference type="ChEBI" id="CHEBI:11805"/>
        <dbReference type="ChEBI" id="CHEBI:15377"/>
        <dbReference type="ChEBI" id="CHEBI:15378"/>
        <dbReference type="ChEBI" id="CHEBI:57287"/>
        <dbReference type="ChEBI" id="CHEBI:57340"/>
        <dbReference type="EC" id="3.1.2.4"/>
    </reaction>
</comment>
<protein>
    <recommendedName>
        <fullName evidence="2 4">3-hydroxyisobutyryl-CoA hydrolase</fullName>
        <shortName evidence="4">HIB-CoA hydrolase</shortName>
        <shortName evidence="4">HIBYL-CoA-H</shortName>
        <ecNumber evidence="2 4">3.1.2.4</ecNumber>
    </recommendedName>
    <alternativeName>
        <fullName evidence="4">3-hydroxyisobutyryl-coenzyme A hydrolase</fullName>
    </alternativeName>
</protein>
<evidence type="ECO:0000256" key="2">
    <source>
        <dbReference type="ARBA" id="ARBA00011915"/>
    </source>
</evidence>